<organism evidence="1 2">
    <name type="scientific">Eretmocerus hayati</name>
    <dbReference type="NCBI Taxonomy" id="131215"/>
    <lineage>
        <taxon>Eukaryota</taxon>
        <taxon>Metazoa</taxon>
        <taxon>Ecdysozoa</taxon>
        <taxon>Arthropoda</taxon>
        <taxon>Hexapoda</taxon>
        <taxon>Insecta</taxon>
        <taxon>Pterygota</taxon>
        <taxon>Neoptera</taxon>
        <taxon>Endopterygota</taxon>
        <taxon>Hymenoptera</taxon>
        <taxon>Apocrita</taxon>
        <taxon>Proctotrupomorpha</taxon>
        <taxon>Chalcidoidea</taxon>
        <taxon>Aphelinidae</taxon>
        <taxon>Aphelininae</taxon>
        <taxon>Eretmocerus</taxon>
    </lineage>
</organism>
<reference evidence="1" key="1">
    <citation type="submission" date="2023-04" db="EMBL/GenBank/DDBJ databases">
        <title>A chromosome-level genome assembly of the parasitoid wasp Eretmocerus hayati.</title>
        <authorList>
            <person name="Zhong Y."/>
            <person name="Liu S."/>
            <person name="Liu Y."/>
        </authorList>
    </citation>
    <scope>NUCLEOTIDE SEQUENCE</scope>
    <source>
        <strain evidence="1">ZJU_SS_LIU_2023</strain>
    </source>
</reference>
<comment type="caution">
    <text evidence="1">The sequence shown here is derived from an EMBL/GenBank/DDBJ whole genome shotgun (WGS) entry which is preliminary data.</text>
</comment>
<protein>
    <submittedName>
        <fullName evidence="1">Uncharacterized protein</fullName>
    </submittedName>
</protein>
<dbReference type="Proteomes" id="UP001239111">
    <property type="component" value="Chromosome 2"/>
</dbReference>
<name>A0ACC2NUQ3_9HYME</name>
<dbReference type="EMBL" id="CM056742">
    <property type="protein sequence ID" value="KAJ8674979.1"/>
    <property type="molecule type" value="Genomic_DNA"/>
</dbReference>
<evidence type="ECO:0000313" key="2">
    <source>
        <dbReference type="Proteomes" id="UP001239111"/>
    </source>
</evidence>
<keyword evidence="2" id="KW-1185">Reference proteome</keyword>
<accession>A0ACC2NUQ3</accession>
<gene>
    <name evidence="1" type="ORF">QAD02_010765</name>
</gene>
<sequence>MKGPSDDILNLLEENEAVFYSIKAADKRSSEALAEMILIYQNSSQLGDAQMSTLASLNSLLSTFQGTMVEYVNDFESILTKAFKNVYKMRMEALAKCDRLYQQLIMHEEIQNSETFLQESHEYHLTTKKNIMKISKSEQDILDMRSAMLKEKDKIAEKLEMMLRRLKTHIKTSKKNIIVGSP</sequence>
<evidence type="ECO:0000313" key="1">
    <source>
        <dbReference type="EMBL" id="KAJ8674979.1"/>
    </source>
</evidence>
<proteinExistence type="predicted"/>